<dbReference type="SUPFAM" id="SSF48264">
    <property type="entry name" value="Cytochrome P450"/>
    <property type="match status" value="1"/>
</dbReference>
<keyword evidence="7" id="KW-0732">Signal</keyword>
<feature type="chain" id="PRO_5034323966" description="Cytochrome P450" evidence="7">
    <location>
        <begin position="22"/>
        <end position="544"/>
    </location>
</feature>
<evidence type="ECO:0000256" key="1">
    <source>
        <dbReference type="ARBA" id="ARBA00001971"/>
    </source>
</evidence>
<dbReference type="Proteomes" id="UP000433883">
    <property type="component" value="Unassembled WGS sequence"/>
</dbReference>
<dbReference type="AlphaFoldDB" id="A0A8H3VBF9"/>
<keyword evidence="4 5" id="KW-0408">Iron</keyword>
<reference evidence="8 9" key="1">
    <citation type="submission" date="2019-11" db="EMBL/GenBank/DDBJ databases">
        <title>Venturia inaequalis Genome Resource.</title>
        <authorList>
            <person name="Lichtner F.J."/>
        </authorList>
    </citation>
    <scope>NUCLEOTIDE SEQUENCE [LARGE SCALE GENOMIC DNA]</scope>
    <source>
        <strain evidence="8">Bline_iso_100314</strain>
    </source>
</reference>
<dbReference type="PRINTS" id="PR00463">
    <property type="entry name" value="EP450I"/>
</dbReference>
<dbReference type="GO" id="GO:0020037">
    <property type="term" value="F:heme binding"/>
    <property type="evidence" value="ECO:0007669"/>
    <property type="project" value="InterPro"/>
</dbReference>
<dbReference type="InterPro" id="IPR001128">
    <property type="entry name" value="Cyt_P450"/>
</dbReference>
<dbReference type="GO" id="GO:0016705">
    <property type="term" value="F:oxidoreductase activity, acting on paired donors, with incorporation or reduction of molecular oxygen"/>
    <property type="evidence" value="ECO:0007669"/>
    <property type="project" value="InterPro"/>
</dbReference>
<sequence length="544" mass="60677">MPFLLIFLSLSTAWLLSNIFSLFNNYRQALTSNLPIIIGLGNPDNYFWIVLSVPLRRTIEKLTSHSFYDKFFKTTIYGWEFRDKNASHEKMHDRYGPMFLLVCAGETELWVADPTAAQSILTRRKDFVQSKMGTKIMEALGPNIITSDGDAWARQRRLIAPNLNERISEVVWTESTTQAATMAHHLLSQPKGETNTTLEGLRSIALNVLGQAGYGEPQEWTAGTLATSEDAKMTFFDAVSKMIPLMIPVAILPSWLLRLGLMPKVLRDVGEAVDEYPGHTTALLDKERALAKESGEERSNFIAMLARLSDGDDKADAKSRLTPEEIQGNLFLFTAAGFDTTANTLAYAVTTLAAKPDLQNWLFEELDHVLPSDLSYETLRVYPAVIHIARYFHTDQSIKTCKDSHLIKGPAKVYINAAALHSDAATWGADALDFKPERWFANTPSPYSPSPNAEIPELFTPPKGTFIPWSGGPRICPGMKMAQVEFVAVIATLFRSCKVEVVCQSGETAEAARGRLVKSMQESQPKLTLQIENPEDVVLRWLTR</sequence>
<accession>A0A8H3VBF9</accession>
<evidence type="ECO:0000256" key="5">
    <source>
        <dbReference type="PIRSR" id="PIRSR602401-1"/>
    </source>
</evidence>
<dbReference type="PANTHER" id="PTHR24305:SF166">
    <property type="entry name" value="CYTOCHROME P450 12A4, MITOCHONDRIAL-RELATED"/>
    <property type="match status" value="1"/>
</dbReference>
<dbReference type="InterPro" id="IPR017972">
    <property type="entry name" value="Cyt_P450_CS"/>
</dbReference>
<evidence type="ECO:0000313" key="8">
    <source>
        <dbReference type="EMBL" id="KAE9984048.1"/>
    </source>
</evidence>
<dbReference type="InterPro" id="IPR036396">
    <property type="entry name" value="Cyt_P450_sf"/>
</dbReference>
<keyword evidence="3 5" id="KW-0479">Metal-binding</keyword>
<dbReference type="GO" id="GO:0004497">
    <property type="term" value="F:monooxygenase activity"/>
    <property type="evidence" value="ECO:0007669"/>
    <property type="project" value="UniProtKB-KW"/>
</dbReference>
<dbReference type="CDD" id="cd11070">
    <property type="entry name" value="CYP56-like"/>
    <property type="match status" value="1"/>
</dbReference>
<keyword evidence="6" id="KW-0503">Monooxygenase</keyword>
<evidence type="ECO:0000256" key="6">
    <source>
        <dbReference type="RuleBase" id="RU000461"/>
    </source>
</evidence>
<dbReference type="InterPro" id="IPR050121">
    <property type="entry name" value="Cytochrome_P450_monoxygenase"/>
</dbReference>
<evidence type="ECO:0000256" key="3">
    <source>
        <dbReference type="ARBA" id="ARBA00022723"/>
    </source>
</evidence>
<dbReference type="PRINTS" id="PR00385">
    <property type="entry name" value="P450"/>
</dbReference>
<evidence type="ECO:0000313" key="9">
    <source>
        <dbReference type="Proteomes" id="UP000433883"/>
    </source>
</evidence>
<comment type="cofactor">
    <cofactor evidence="1 5">
        <name>heme</name>
        <dbReference type="ChEBI" id="CHEBI:30413"/>
    </cofactor>
</comment>
<dbReference type="Gene3D" id="1.10.630.10">
    <property type="entry name" value="Cytochrome P450"/>
    <property type="match status" value="1"/>
</dbReference>
<comment type="caution">
    <text evidence="8">The sequence shown here is derived from an EMBL/GenBank/DDBJ whole genome shotgun (WGS) entry which is preliminary data.</text>
</comment>
<gene>
    <name evidence="8" type="ORF">BLS_003199</name>
</gene>
<name>A0A8H3VBF9_VENIN</name>
<dbReference type="PANTHER" id="PTHR24305">
    <property type="entry name" value="CYTOCHROME P450"/>
    <property type="match status" value="1"/>
</dbReference>
<proteinExistence type="inferred from homology"/>
<dbReference type="GO" id="GO:0005506">
    <property type="term" value="F:iron ion binding"/>
    <property type="evidence" value="ECO:0007669"/>
    <property type="project" value="InterPro"/>
</dbReference>
<comment type="similarity">
    <text evidence="2 6">Belongs to the cytochrome P450 family.</text>
</comment>
<feature type="signal peptide" evidence="7">
    <location>
        <begin position="1"/>
        <end position="21"/>
    </location>
</feature>
<feature type="binding site" description="axial binding residue" evidence="5">
    <location>
        <position position="476"/>
    </location>
    <ligand>
        <name>heme</name>
        <dbReference type="ChEBI" id="CHEBI:30413"/>
    </ligand>
    <ligandPart>
        <name>Fe</name>
        <dbReference type="ChEBI" id="CHEBI:18248"/>
    </ligandPart>
</feature>
<organism evidence="8 9">
    <name type="scientific">Venturia inaequalis</name>
    <name type="common">Apple scab fungus</name>
    <dbReference type="NCBI Taxonomy" id="5025"/>
    <lineage>
        <taxon>Eukaryota</taxon>
        <taxon>Fungi</taxon>
        <taxon>Dikarya</taxon>
        <taxon>Ascomycota</taxon>
        <taxon>Pezizomycotina</taxon>
        <taxon>Dothideomycetes</taxon>
        <taxon>Pleosporomycetidae</taxon>
        <taxon>Venturiales</taxon>
        <taxon>Venturiaceae</taxon>
        <taxon>Venturia</taxon>
    </lineage>
</organism>
<keyword evidence="5 6" id="KW-0349">Heme</keyword>
<dbReference type="PROSITE" id="PS00086">
    <property type="entry name" value="CYTOCHROME_P450"/>
    <property type="match status" value="1"/>
</dbReference>
<evidence type="ECO:0000256" key="2">
    <source>
        <dbReference type="ARBA" id="ARBA00010617"/>
    </source>
</evidence>
<protein>
    <recommendedName>
        <fullName evidence="10">Cytochrome P450</fullName>
    </recommendedName>
</protein>
<evidence type="ECO:0008006" key="10">
    <source>
        <dbReference type="Google" id="ProtNLM"/>
    </source>
</evidence>
<dbReference type="InterPro" id="IPR002401">
    <property type="entry name" value="Cyt_P450_E_grp-I"/>
</dbReference>
<dbReference type="EMBL" id="WNWQ01000021">
    <property type="protein sequence ID" value="KAE9984048.1"/>
    <property type="molecule type" value="Genomic_DNA"/>
</dbReference>
<evidence type="ECO:0000256" key="4">
    <source>
        <dbReference type="ARBA" id="ARBA00023004"/>
    </source>
</evidence>
<dbReference type="Pfam" id="PF00067">
    <property type="entry name" value="p450"/>
    <property type="match status" value="1"/>
</dbReference>
<evidence type="ECO:0000256" key="7">
    <source>
        <dbReference type="SAM" id="SignalP"/>
    </source>
</evidence>
<keyword evidence="6" id="KW-0560">Oxidoreductase</keyword>